<evidence type="ECO:0000256" key="3">
    <source>
        <dbReference type="ARBA" id="ARBA00022448"/>
    </source>
</evidence>
<dbReference type="EMBL" id="FQZE01000034">
    <property type="protein sequence ID" value="SHJ84376.1"/>
    <property type="molecule type" value="Genomic_DNA"/>
</dbReference>
<dbReference type="OrthoDB" id="367883at2"/>
<gene>
    <name evidence="9" type="ORF">SAMN05444280_1346</name>
</gene>
<comment type="similarity">
    <text evidence="2">Belongs to the outer membrane factor (OMF) (TC 1.B.17) family.</text>
</comment>
<dbReference type="InterPro" id="IPR051906">
    <property type="entry name" value="TolC-like"/>
</dbReference>
<sequence length="446" mass="50305">MKQLVVIVLMGLLQFPEAASSQEHYTLNKLLKNAVENSHAMKKATLQESESNAKRKEIAATGLPQVEGDLSYSRMGIPDIEIPQEMAENLPENIAPLLGGLSDINALHTSSAGLTVSQLLYSKAYLTGVKQAKKAEELYKVMLQKTEEEVINEVSTMYNKVQASKASLKILDENIEALEQLYEILQLQYENDFVKLTDVSRLKVTVTNLKTQRETLQNGIQIQKRFLKIMAGLPVEEEITLDTISAEQVTERRPSPGFFSLENLPTYQLLQKQNELAELEIESGKAAYYPNLAAFGQFSYSSYATEFQFKNFNNMNTIGLQATIPIFSSGKRKQKVLQSQLKLEQNMEDMKLNSKYLDANYKNASNSLLSAWSNLQDQKENKELANEVYEQVKLQYDEGMASLTDLLNVETSLLEAENLFNQQLLKYNLAEIELLKATGKLKTLIN</sequence>
<reference evidence="9 10" key="1">
    <citation type="submission" date="2016-11" db="EMBL/GenBank/DDBJ databases">
        <authorList>
            <person name="Jaros S."/>
            <person name="Januszkiewicz K."/>
            <person name="Wedrychowicz H."/>
        </authorList>
    </citation>
    <scope>NUCLEOTIDE SEQUENCE [LARGE SCALE GENOMIC DNA]</scope>
    <source>
        <strain evidence="9 10">DSM 27063</strain>
    </source>
</reference>
<keyword evidence="10" id="KW-1185">Reference proteome</keyword>
<evidence type="ECO:0000256" key="6">
    <source>
        <dbReference type="ARBA" id="ARBA00023136"/>
    </source>
</evidence>
<evidence type="ECO:0000256" key="2">
    <source>
        <dbReference type="ARBA" id="ARBA00007613"/>
    </source>
</evidence>
<evidence type="ECO:0000256" key="1">
    <source>
        <dbReference type="ARBA" id="ARBA00004442"/>
    </source>
</evidence>
<organism evidence="9 10">
    <name type="scientific">Tangfeifania diversioriginum</name>
    <dbReference type="NCBI Taxonomy" id="1168035"/>
    <lineage>
        <taxon>Bacteria</taxon>
        <taxon>Pseudomonadati</taxon>
        <taxon>Bacteroidota</taxon>
        <taxon>Bacteroidia</taxon>
        <taxon>Marinilabiliales</taxon>
        <taxon>Prolixibacteraceae</taxon>
        <taxon>Tangfeifania</taxon>
    </lineage>
</organism>
<name>A0A1M6MLW2_9BACT</name>
<keyword evidence="6" id="KW-0472">Membrane</keyword>
<dbReference type="GO" id="GO:0015562">
    <property type="term" value="F:efflux transmembrane transporter activity"/>
    <property type="evidence" value="ECO:0007669"/>
    <property type="project" value="InterPro"/>
</dbReference>
<evidence type="ECO:0000313" key="10">
    <source>
        <dbReference type="Proteomes" id="UP000184050"/>
    </source>
</evidence>
<accession>A0A1M6MLW2</accession>
<dbReference type="InterPro" id="IPR003423">
    <property type="entry name" value="OMP_efflux"/>
</dbReference>
<keyword evidence="3" id="KW-0813">Transport</keyword>
<dbReference type="SUPFAM" id="SSF56954">
    <property type="entry name" value="Outer membrane efflux proteins (OEP)"/>
    <property type="match status" value="1"/>
</dbReference>
<dbReference type="AlphaFoldDB" id="A0A1M6MLW2"/>
<dbReference type="Pfam" id="PF02321">
    <property type="entry name" value="OEP"/>
    <property type="match status" value="2"/>
</dbReference>
<dbReference type="GO" id="GO:0009279">
    <property type="term" value="C:cell outer membrane"/>
    <property type="evidence" value="ECO:0007669"/>
    <property type="project" value="UniProtKB-SubCell"/>
</dbReference>
<dbReference type="GO" id="GO:0015288">
    <property type="term" value="F:porin activity"/>
    <property type="evidence" value="ECO:0007669"/>
    <property type="project" value="TreeGrafter"/>
</dbReference>
<keyword evidence="5" id="KW-0812">Transmembrane</keyword>
<dbReference type="RefSeq" id="WP_083578325.1">
    <property type="nucleotide sequence ID" value="NZ_FQZE01000034.1"/>
</dbReference>
<keyword evidence="8" id="KW-0175">Coiled coil</keyword>
<dbReference type="PANTHER" id="PTHR30026:SF20">
    <property type="entry name" value="OUTER MEMBRANE PROTEIN TOLC"/>
    <property type="match status" value="1"/>
</dbReference>
<dbReference type="GO" id="GO:1990281">
    <property type="term" value="C:efflux pump complex"/>
    <property type="evidence" value="ECO:0007669"/>
    <property type="project" value="TreeGrafter"/>
</dbReference>
<dbReference type="Proteomes" id="UP000184050">
    <property type="component" value="Unassembled WGS sequence"/>
</dbReference>
<comment type="subcellular location">
    <subcellularLocation>
        <location evidence="1">Cell outer membrane</location>
    </subcellularLocation>
</comment>
<evidence type="ECO:0000256" key="8">
    <source>
        <dbReference type="SAM" id="Coils"/>
    </source>
</evidence>
<dbReference type="STRING" id="1168035.SAMN05444280_1346"/>
<evidence type="ECO:0000256" key="5">
    <source>
        <dbReference type="ARBA" id="ARBA00022692"/>
    </source>
</evidence>
<feature type="coiled-coil region" evidence="8">
    <location>
        <begin position="129"/>
        <end position="188"/>
    </location>
</feature>
<dbReference type="Gene3D" id="1.20.1600.10">
    <property type="entry name" value="Outer membrane efflux proteins (OEP)"/>
    <property type="match status" value="1"/>
</dbReference>
<keyword evidence="7" id="KW-0998">Cell outer membrane</keyword>
<protein>
    <submittedName>
        <fullName evidence="9">Outer membrane protein TolC</fullName>
    </submittedName>
</protein>
<evidence type="ECO:0000256" key="7">
    <source>
        <dbReference type="ARBA" id="ARBA00023237"/>
    </source>
</evidence>
<evidence type="ECO:0000256" key="4">
    <source>
        <dbReference type="ARBA" id="ARBA00022452"/>
    </source>
</evidence>
<evidence type="ECO:0000313" key="9">
    <source>
        <dbReference type="EMBL" id="SHJ84376.1"/>
    </source>
</evidence>
<dbReference type="PANTHER" id="PTHR30026">
    <property type="entry name" value="OUTER MEMBRANE PROTEIN TOLC"/>
    <property type="match status" value="1"/>
</dbReference>
<keyword evidence="4" id="KW-1134">Transmembrane beta strand</keyword>
<proteinExistence type="inferred from homology"/>